<evidence type="ECO:0000256" key="9">
    <source>
        <dbReference type="SAM" id="Phobius"/>
    </source>
</evidence>
<feature type="transmembrane region" description="Helical" evidence="9">
    <location>
        <begin position="50"/>
        <end position="69"/>
    </location>
</feature>
<dbReference type="Pfam" id="PF00209">
    <property type="entry name" value="SNF"/>
    <property type="match status" value="2"/>
</dbReference>
<evidence type="ECO:0000256" key="2">
    <source>
        <dbReference type="ARBA" id="ARBA00022448"/>
    </source>
</evidence>
<reference evidence="11" key="3">
    <citation type="submission" date="2015-06" db="UniProtKB">
        <authorList>
            <consortium name="EnsemblMetazoa"/>
        </authorList>
    </citation>
    <scope>IDENTIFICATION</scope>
</reference>
<sequence>MSIAAQRTAKVEAEEEEEEEEEEQRGSILSRSMHPPCAAPFISRERPLRAFLIPYFLCVLVGGVPMFFLEVAIGQFMSEGGIAVWNICPLLQGITLSPRAMKLSIDSVTGHSEDSQSAPAGIGFATVIIVGLLNIYYNVILAWAFHYLFASLASVTSVLPWATCDNDWNTQDCVRSIRDGNTTNSTTFTNGTSNATTDPTTEYWERKVLHLSSGVDDVGQIRWDLALCLLLAWIVVYFCIWKGIKSSGKVMYFTATSPYLLMFALLIRGVTLPGSVEGIRFYLIPDWEKLQDAQVWVDAGTQIFFSYSISLGTLIALGSYNKWDHNCFRDCVIFAGLNSGTSFLSGFVIFSVLGFMAHEQGVSVADVAESGPGLAFIAYPKAVAQMPFAPAWSILFFIMIILLGLDSQFVGVEGFITAIVDVFPRQMRRGYRREVFIAVVCLCSFFVGLPMVTEGGIYVFLLFDYYAGSRIILLVAFFECFAVAYIYGATRFHDNLTMMLGYKVFPIVKFAWWIITPLFTLGMFALCIYSYSELTYNRDYIYPRWAIAIGWTLACSSVFMIPFTALFKILREDGTLAERIRKLIRPRLKQHQLRPEDDIRDLFKDNTNDLQSAQEFKVIPSDMDEYQRGLLLKEQKVNGVDI</sequence>
<evidence type="ECO:0000256" key="1">
    <source>
        <dbReference type="ARBA" id="ARBA00004141"/>
    </source>
</evidence>
<keyword evidence="6" id="KW-0479">Metal-binding</keyword>
<evidence type="ECO:0000313" key="10">
    <source>
        <dbReference type="EMBL" id="ELT92206.1"/>
    </source>
</evidence>
<evidence type="ECO:0000313" key="11">
    <source>
        <dbReference type="EnsemblMetazoa" id="CapteP221230"/>
    </source>
</evidence>
<dbReference type="Proteomes" id="UP000014760">
    <property type="component" value="Unassembled WGS sequence"/>
</dbReference>
<feature type="transmembrane region" description="Helical" evidence="9">
    <location>
        <begin position="221"/>
        <end position="240"/>
    </location>
</feature>
<evidence type="ECO:0000256" key="3">
    <source>
        <dbReference type="ARBA" id="ARBA00022692"/>
    </source>
</evidence>
<dbReference type="EMBL" id="AMQN01013455">
    <property type="status" value="NOT_ANNOTATED_CDS"/>
    <property type="molecule type" value="Genomic_DNA"/>
</dbReference>
<keyword evidence="12" id="KW-1185">Reference proteome</keyword>
<feature type="binding site" evidence="6">
    <location>
        <position position="306"/>
    </location>
    <ligand>
        <name>Na(+)</name>
        <dbReference type="ChEBI" id="CHEBI:29101"/>
        <label>1</label>
    </ligand>
</feature>
<dbReference type="GO" id="GO:0035725">
    <property type="term" value="P:sodium ion transmembrane transport"/>
    <property type="evidence" value="ECO:0007669"/>
    <property type="project" value="TreeGrafter"/>
</dbReference>
<protein>
    <recommendedName>
        <fullName evidence="13">Transporter</fullName>
    </recommendedName>
</protein>
<dbReference type="OMA" id="AIFIGWC"/>
<feature type="compositionally biased region" description="Acidic residues" evidence="8">
    <location>
        <begin position="13"/>
        <end position="23"/>
    </location>
</feature>
<dbReference type="HOGENOM" id="CLU_006855_9_5_1"/>
<dbReference type="EMBL" id="KB310228">
    <property type="protein sequence ID" value="ELT92206.1"/>
    <property type="molecule type" value="Genomic_DNA"/>
</dbReference>
<dbReference type="PANTHER" id="PTHR11616:SF325">
    <property type="entry name" value="TRANSPORTER"/>
    <property type="match status" value="1"/>
</dbReference>
<dbReference type="GO" id="GO:0006865">
    <property type="term" value="P:amino acid transport"/>
    <property type="evidence" value="ECO:0007669"/>
    <property type="project" value="TreeGrafter"/>
</dbReference>
<dbReference type="PANTHER" id="PTHR11616">
    <property type="entry name" value="SODIUM/CHLORIDE DEPENDENT TRANSPORTER"/>
    <property type="match status" value="1"/>
</dbReference>
<dbReference type="GO" id="GO:0046872">
    <property type="term" value="F:metal ion binding"/>
    <property type="evidence" value="ECO:0007669"/>
    <property type="project" value="UniProtKB-KW"/>
</dbReference>
<dbReference type="EMBL" id="AMQN01013454">
    <property type="status" value="NOT_ANNOTATED_CDS"/>
    <property type="molecule type" value="Genomic_DNA"/>
</dbReference>
<dbReference type="PRINTS" id="PR00176">
    <property type="entry name" value="NANEUSMPORT"/>
</dbReference>
<accession>R7TKX3</accession>
<proteinExistence type="predicted"/>
<keyword evidence="3 9" id="KW-0812">Transmembrane</keyword>
<gene>
    <name evidence="10" type="ORF">CAPTEDRAFT_221230</name>
</gene>
<feature type="transmembrane region" description="Helical" evidence="9">
    <location>
        <begin position="467"/>
        <end position="489"/>
    </location>
</feature>
<comment type="subcellular location">
    <subcellularLocation>
        <location evidence="1">Membrane</location>
        <topology evidence="1">Multi-pass membrane protein</topology>
    </subcellularLocation>
</comment>
<dbReference type="CDD" id="cd11496">
    <property type="entry name" value="SLC6sbd-TauT-like"/>
    <property type="match status" value="1"/>
</dbReference>
<keyword evidence="4 9" id="KW-1133">Transmembrane helix</keyword>
<feature type="transmembrane region" description="Helical" evidence="9">
    <location>
        <begin position="435"/>
        <end position="461"/>
    </location>
</feature>
<evidence type="ECO:0000256" key="4">
    <source>
        <dbReference type="ARBA" id="ARBA00022989"/>
    </source>
</evidence>
<feature type="transmembrane region" description="Helical" evidence="9">
    <location>
        <begin position="510"/>
        <end position="532"/>
    </location>
</feature>
<feature type="transmembrane region" description="Helical" evidence="9">
    <location>
        <begin position="118"/>
        <end position="137"/>
    </location>
</feature>
<dbReference type="AlphaFoldDB" id="R7TKX3"/>
<evidence type="ECO:0000256" key="5">
    <source>
        <dbReference type="ARBA" id="ARBA00023136"/>
    </source>
</evidence>
<feature type="binding site" evidence="6">
    <location>
        <position position="406"/>
    </location>
    <ligand>
        <name>Na(+)</name>
        <dbReference type="ChEBI" id="CHEBI:29101"/>
        <label>1</label>
    </ligand>
</feature>
<name>R7TKX3_CAPTE</name>
<evidence type="ECO:0000256" key="7">
    <source>
        <dbReference type="PIRSR" id="PIRSR600175-2"/>
    </source>
</evidence>
<dbReference type="OrthoDB" id="6581954at2759"/>
<keyword evidence="5 9" id="KW-0472">Membrane</keyword>
<dbReference type="PROSITE" id="PS50267">
    <property type="entry name" value="NA_NEUROTRAN_SYMP_3"/>
    <property type="match status" value="1"/>
</dbReference>
<dbReference type="STRING" id="283909.R7TKX3"/>
<feature type="transmembrane region" description="Helical" evidence="9">
    <location>
        <begin position="260"/>
        <end position="283"/>
    </location>
</feature>
<feature type="transmembrane region" description="Helical" evidence="9">
    <location>
        <begin position="303"/>
        <end position="320"/>
    </location>
</feature>
<feature type="transmembrane region" description="Helical" evidence="9">
    <location>
        <begin position="332"/>
        <end position="357"/>
    </location>
</feature>
<dbReference type="SUPFAM" id="SSF161070">
    <property type="entry name" value="SNF-like"/>
    <property type="match status" value="1"/>
</dbReference>
<reference evidence="12" key="1">
    <citation type="submission" date="2012-12" db="EMBL/GenBank/DDBJ databases">
        <authorList>
            <person name="Hellsten U."/>
            <person name="Grimwood J."/>
            <person name="Chapman J.A."/>
            <person name="Shapiro H."/>
            <person name="Aerts A."/>
            <person name="Otillar R.P."/>
            <person name="Terry A.Y."/>
            <person name="Boore J.L."/>
            <person name="Simakov O."/>
            <person name="Marletaz F."/>
            <person name="Cho S.-J."/>
            <person name="Edsinger-Gonzales E."/>
            <person name="Havlak P."/>
            <person name="Kuo D.-H."/>
            <person name="Larsson T."/>
            <person name="Lv J."/>
            <person name="Arendt D."/>
            <person name="Savage R."/>
            <person name="Osoegawa K."/>
            <person name="de Jong P."/>
            <person name="Lindberg D.R."/>
            <person name="Seaver E.C."/>
            <person name="Weisblat D.A."/>
            <person name="Putnam N.H."/>
            <person name="Grigoriev I.V."/>
            <person name="Rokhsar D.S."/>
        </authorList>
    </citation>
    <scope>NUCLEOTIDE SEQUENCE</scope>
    <source>
        <strain evidence="12">I ESC-2004</strain>
    </source>
</reference>
<keyword evidence="7" id="KW-1015">Disulfide bond</keyword>
<dbReference type="InterPro" id="IPR000175">
    <property type="entry name" value="Na/ntran_symport"/>
</dbReference>
<dbReference type="GO" id="GO:0005886">
    <property type="term" value="C:plasma membrane"/>
    <property type="evidence" value="ECO:0007669"/>
    <property type="project" value="TreeGrafter"/>
</dbReference>
<feature type="transmembrane region" description="Helical" evidence="9">
    <location>
        <begin position="144"/>
        <end position="162"/>
    </location>
</feature>
<organism evidence="10">
    <name type="scientific">Capitella teleta</name>
    <name type="common">Polychaete worm</name>
    <dbReference type="NCBI Taxonomy" id="283909"/>
    <lineage>
        <taxon>Eukaryota</taxon>
        <taxon>Metazoa</taxon>
        <taxon>Spiralia</taxon>
        <taxon>Lophotrochozoa</taxon>
        <taxon>Annelida</taxon>
        <taxon>Polychaeta</taxon>
        <taxon>Sedentaria</taxon>
        <taxon>Scolecida</taxon>
        <taxon>Capitellidae</taxon>
        <taxon>Capitella</taxon>
    </lineage>
</organism>
<evidence type="ECO:0000256" key="8">
    <source>
        <dbReference type="SAM" id="MobiDB-lite"/>
    </source>
</evidence>
<evidence type="ECO:0008006" key="13">
    <source>
        <dbReference type="Google" id="ProtNLM"/>
    </source>
</evidence>
<dbReference type="EnsemblMetazoa" id="CapteT221230">
    <property type="protein sequence ID" value="CapteP221230"/>
    <property type="gene ID" value="CapteG221230"/>
</dbReference>
<keyword evidence="6" id="KW-0915">Sodium</keyword>
<evidence type="ECO:0000256" key="6">
    <source>
        <dbReference type="PIRSR" id="PIRSR600175-1"/>
    </source>
</evidence>
<feature type="disulfide bond" evidence="7">
    <location>
        <begin position="164"/>
        <end position="173"/>
    </location>
</feature>
<feature type="region of interest" description="Disordered" evidence="8">
    <location>
        <begin position="1"/>
        <end position="31"/>
    </location>
</feature>
<feature type="transmembrane region" description="Helical" evidence="9">
    <location>
        <begin position="394"/>
        <end position="423"/>
    </location>
</feature>
<dbReference type="InterPro" id="IPR037272">
    <property type="entry name" value="SNS_sf"/>
</dbReference>
<feature type="transmembrane region" description="Helical" evidence="9">
    <location>
        <begin position="544"/>
        <end position="570"/>
    </location>
</feature>
<evidence type="ECO:0000313" key="12">
    <source>
        <dbReference type="Proteomes" id="UP000014760"/>
    </source>
</evidence>
<feature type="binding site" evidence="6">
    <location>
        <position position="338"/>
    </location>
    <ligand>
        <name>Na(+)</name>
        <dbReference type="ChEBI" id="CHEBI:29101"/>
        <label>1</label>
    </ligand>
</feature>
<feature type="binding site" evidence="6">
    <location>
        <position position="403"/>
    </location>
    <ligand>
        <name>Na(+)</name>
        <dbReference type="ChEBI" id="CHEBI:29101"/>
        <label>1</label>
    </ligand>
</feature>
<keyword evidence="2" id="KW-0813">Transport</keyword>
<feature type="binding site" evidence="6">
    <location>
        <position position="407"/>
    </location>
    <ligand>
        <name>Na(+)</name>
        <dbReference type="ChEBI" id="CHEBI:29101"/>
        <label>1</label>
    </ligand>
</feature>
<reference evidence="10 12" key="2">
    <citation type="journal article" date="2013" name="Nature">
        <title>Insights into bilaterian evolution from three spiralian genomes.</title>
        <authorList>
            <person name="Simakov O."/>
            <person name="Marletaz F."/>
            <person name="Cho S.J."/>
            <person name="Edsinger-Gonzales E."/>
            <person name="Havlak P."/>
            <person name="Hellsten U."/>
            <person name="Kuo D.H."/>
            <person name="Larsson T."/>
            <person name="Lv J."/>
            <person name="Arendt D."/>
            <person name="Savage R."/>
            <person name="Osoegawa K."/>
            <person name="de Jong P."/>
            <person name="Grimwood J."/>
            <person name="Chapman J.A."/>
            <person name="Shapiro H."/>
            <person name="Aerts A."/>
            <person name="Otillar R.P."/>
            <person name="Terry A.Y."/>
            <person name="Boore J.L."/>
            <person name="Grigoriev I.V."/>
            <person name="Lindberg D.R."/>
            <person name="Seaver E.C."/>
            <person name="Weisblat D.A."/>
            <person name="Putnam N.H."/>
            <person name="Rokhsar D.S."/>
        </authorList>
    </citation>
    <scope>NUCLEOTIDE SEQUENCE</scope>
    <source>
        <strain evidence="10 12">I ESC-2004</strain>
    </source>
</reference>